<feature type="compositionally biased region" description="Low complexity" evidence="1">
    <location>
        <begin position="241"/>
        <end position="259"/>
    </location>
</feature>
<feature type="compositionally biased region" description="Pro residues" evidence="1">
    <location>
        <begin position="151"/>
        <end position="167"/>
    </location>
</feature>
<name>A0A5E4MCE2_9HEMI</name>
<feature type="region of interest" description="Disordered" evidence="1">
    <location>
        <begin position="103"/>
        <end position="176"/>
    </location>
</feature>
<proteinExistence type="predicted"/>
<evidence type="ECO:0000256" key="1">
    <source>
        <dbReference type="SAM" id="MobiDB-lite"/>
    </source>
</evidence>
<dbReference type="AlphaFoldDB" id="A0A5E4MCE2"/>
<organism evidence="2 3">
    <name type="scientific">Cinara cedri</name>
    <dbReference type="NCBI Taxonomy" id="506608"/>
    <lineage>
        <taxon>Eukaryota</taxon>
        <taxon>Metazoa</taxon>
        <taxon>Ecdysozoa</taxon>
        <taxon>Arthropoda</taxon>
        <taxon>Hexapoda</taxon>
        <taxon>Insecta</taxon>
        <taxon>Pterygota</taxon>
        <taxon>Neoptera</taxon>
        <taxon>Paraneoptera</taxon>
        <taxon>Hemiptera</taxon>
        <taxon>Sternorrhyncha</taxon>
        <taxon>Aphidomorpha</taxon>
        <taxon>Aphidoidea</taxon>
        <taxon>Aphididae</taxon>
        <taxon>Lachninae</taxon>
        <taxon>Cinara</taxon>
    </lineage>
</organism>
<dbReference type="EMBL" id="CABPRJ010000487">
    <property type="protein sequence ID" value="VVC29092.1"/>
    <property type="molecule type" value="Genomic_DNA"/>
</dbReference>
<feature type="region of interest" description="Disordered" evidence="1">
    <location>
        <begin position="50"/>
        <end position="87"/>
    </location>
</feature>
<dbReference type="Proteomes" id="UP000325440">
    <property type="component" value="Unassembled WGS sequence"/>
</dbReference>
<evidence type="ECO:0000313" key="3">
    <source>
        <dbReference type="Proteomes" id="UP000325440"/>
    </source>
</evidence>
<gene>
    <name evidence="2" type="ORF">CINCED_3A017647</name>
</gene>
<feature type="compositionally biased region" description="Low complexity" evidence="1">
    <location>
        <begin position="123"/>
        <end position="142"/>
    </location>
</feature>
<feature type="compositionally biased region" description="Polar residues" evidence="1">
    <location>
        <begin position="110"/>
        <end position="122"/>
    </location>
</feature>
<accession>A0A5E4MCE2</accession>
<feature type="compositionally biased region" description="Polar residues" evidence="1">
    <location>
        <begin position="200"/>
        <end position="220"/>
    </location>
</feature>
<keyword evidence="3" id="KW-1185">Reference proteome</keyword>
<evidence type="ECO:0000313" key="2">
    <source>
        <dbReference type="EMBL" id="VVC29092.1"/>
    </source>
</evidence>
<reference evidence="2 3" key="1">
    <citation type="submission" date="2019-08" db="EMBL/GenBank/DDBJ databases">
        <authorList>
            <person name="Alioto T."/>
            <person name="Alioto T."/>
            <person name="Gomez Garrido J."/>
        </authorList>
    </citation>
    <scope>NUCLEOTIDE SEQUENCE [LARGE SCALE GENOMIC DNA]</scope>
</reference>
<feature type="compositionally biased region" description="Acidic residues" evidence="1">
    <location>
        <begin position="224"/>
        <end position="240"/>
    </location>
</feature>
<sequence>MASKIPSPNLRVHNSPIWNLKRAAPPTFIKPLILPASHTHSTLSPGLLSLLQNSQSSPSSPPPPSSLPSGNNGLPGTTPTNPLSLIPPSILSQLSTMLNAQIPTPRVPQNGYQAPTDASNTRQSSSIPSSSIPTSDQPSITPNDKDSYPPESFPAPPIRIGPAPPPATSSAPALLPIQPMNVSPDLGRELMKFLSAAALQPSTTSPSQEPIKNENSNQIVAPSSDDDDDDDDDDDEDEPSDTASPPSPLLSSPSTPPASTVSKQSTASNAPAQPVTNPLLNLLLNSQSSINLLNSFLSLSAPDSLTTTAQPPTIKRSLNPSFIQYLSTLPRFQQTSD</sequence>
<feature type="compositionally biased region" description="Polar residues" evidence="1">
    <location>
        <begin position="260"/>
        <end position="273"/>
    </location>
</feature>
<protein>
    <submittedName>
        <fullName evidence="2">Uncharacterized protein</fullName>
    </submittedName>
</protein>
<feature type="region of interest" description="Disordered" evidence="1">
    <location>
        <begin position="199"/>
        <end position="273"/>
    </location>
</feature>
<feature type="compositionally biased region" description="Low complexity" evidence="1">
    <location>
        <begin position="67"/>
        <end position="87"/>
    </location>
</feature>